<reference evidence="1" key="1">
    <citation type="submission" date="2020-09" db="EMBL/GenBank/DDBJ databases">
        <title>Iningainema tapete sp. nov. (Scytonemataceae, Cyanobacteria) from greenhouses in central Florida (USA) produces two types of nodularin with biosynthetic potential for microcystin-LR and anabaenopeptins.</title>
        <authorList>
            <person name="Berthold D.E."/>
            <person name="Lefler F.W."/>
            <person name="Huang I.-S."/>
            <person name="Abdulla H."/>
            <person name="Zimba P.V."/>
            <person name="Laughinghouse H.D. IV."/>
        </authorList>
    </citation>
    <scope>NUCLEOTIDE SEQUENCE</scope>
    <source>
        <strain evidence="1">BLCCT55</strain>
    </source>
</reference>
<comment type="caution">
    <text evidence="1">The sequence shown here is derived from an EMBL/GenBank/DDBJ whole genome shotgun (WGS) entry which is preliminary data.</text>
</comment>
<dbReference type="InterPro" id="IPR014919">
    <property type="entry name" value="XisH"/>
</dbReference>
<organism evidence="1 2">
    <name type="scientific">Iningainema tapete BLCC-T55</name>
    <dbReference type="NCBI Taxonomy" id="2748662"/>
    <lineage>
        <taxon>Bacteria</taxon>
        <taxon>Bacillati</taxon>
        <taxon>Cyanobacteriota</taxon>
        <taxon>Cyanophyceae</taxon>
        <taxon>Nostocales</taxon>
        <taxon>Scytonemataceae</taxon>
        <taxon>Iningainema tapete</taxon>
    </lineage>
</organism>
<evidence type="ECO:0000313" key="1">
    <source>
        <dbReference type="EMBL" id="MBD2774393.1"/>
    </source>
</evidence>
<dbReference type="Pfam" id="PF08814">
    <property type="entry name" value="XisH"/>
    <property type="match status" value="1"/>
</dbReference>
<sequence>MPDTVVSANQPHKALIQSQAERLLATQRLTERIAIEVKSFTRVSDMKDHRSIGKLMSSAVRSS</sequence>
<dbReference type="EMBL" id="JACXAE010000069">
    <property type="protein sequence ID" value="MBD2774393.1"/>
    <property type="molecule type" value="Genomic_DNA"/>
</dbReference>
<protein>
    <submittedName>
        <fullName evidence="1">Uncharacterized protein</fullName>
    </submittedName>
</protein>
<keyword evidence="2" id="KW-1185">Reference proteome</keyword>
<name>A0A8J7BYP0_9CYAN</name>
<dbReference type="Gene3D" id="3.40.1350.10">
    <property type="match status" value="1"/>
</dbReference>
<dbReference type="GO" id="GO:0003676">
    <property type="term" value="F:nucleic acid binding"/>
    <property type="evidence" value="ECO:0007669"/>
    <property type="project" value="InterPro"/>
</dbReference>
<gene>
    <name evidence="1" type="ORF">ICL16_20545</name>
</gene>
<proteinExistence type="predicted"/>
<dbReference type="AlphaFoldDB" id="A0A8J7BYP0"/>
<dbReference type="Proteomes" id="UP000629098">
    <property type="component" value="Unassembled WGS sequence"/>
</dbReference>
<evidence type="ECO:0000313" key="2">
    <source>
        <dbReference type="Proteomes" id="UP000629098"/>
    </source>
</evidence>
<dbReference type="InterPro" id="IPR011856">
    <property type="entry name" value="tRNA_endonuc-like_dom_sf"/>
</dbReference>
<accession>A0A8J7BYP0</accession>